<dbReference type="SUPFAM" id="SSF54534">
    <property type="entry name" value="FKBP-like"/>
    <property type="match status" value="1"/>
</dbReference>
<dbReference type="PANTHER" id="PTHR10516:SF443">
    <property type="entry name" value="FK506-BINDING PROTEIN 59-RELATED"/>
    <property type="match status" value="1"/>
</dbReference>
<feature type="region of interest" description="Disordered" evidence="6">
    <location>
        <begin position="1"/>
        <end position="23"/>
    </location>
</feature>
<keyword evidence="9" id="KW-1185">Reference proteome</keyword>
<dbReference type="InterPro" id="IPR001179">
    <property type="entry name" value="PPIase_FKBP_dom"/>
</dbReference>
<name>A0ABN9TXK0_9DINO</name>
<evidence type="ECO:0000256" key="6">
    <source>
        <dbReference type="SAM" id="MobiDB-lite"/>
    </source>
</evidence>
<gene>
    <name evidence="8" type="ORF">PCOR1329_LOCUS43268</name>
</gene>
<evidence type="ECO:0000256" key="2">
    <source>
        <dbReference type="ARBA" id="ARBA00013194"/>
    </source>
</evidence>
<accession>A0ABN9TXK0</accession>
<comment type="caution">
    <text evidence="8">The sequence shown here is derived from an EMBL/GenBank/DDBJ whole genome shotgun (WGS) entry which is preliminary data.</text>
</comment>
<dbReference type="Proteomes" id="UP001189429">
    <property type="component" value="Unassembled WGS sequence"/>
</dbReference>
<keyword evidence="3 5" id="KW-0697">Rotamase</keyword>
<keyword evidence="4 5" id="KW-0413">Isomerase</keyword>
<sequence>MEPGEKSDFSRPRSPWSPRSPREHEITHFVVPAHATLSVDVELSAFRSRTRLPGNGQRPRAGDSVVARLRGVRARAGPPSDAGPGQWRTVDMPLATPELVRFELGGGEVIPGLEAAVAEMSLGECAEVTVAPLAAYGAEGYFEVVRPNSAILADVELLGFA</sequence>
<feature type="compositionally biased region" description="Basic and acidic residues" evidence="6">
    <location>
        <begin position="1"/>
        <end position="11"/>
    </location>
</feature>
<dbReference type="InterPro" id="IPR050689">
    <property type="entry name" value="FKBP-type_PPIase"/>
</dbReference>
<protein>
    <recommendedName>
        <fullName evidence="2 5">peptidylprolyl isomerase</fullName>
        <ecNumber evidence="2 5">5.2.1.8</ecNumber>
    </recommendedName>
</protein>
<dbReference type="InterPro" id="IPR046357">
    <property type="entry name" value="PPIase_dom_sf"/>
</dbReference>
<dbReference type="PROSITE" id="PS50059">
    <property type="entry name" value="FKBP_PPIASE"/>
    <property type="match status" value="1"/>
</dbReference>
<dbReference type="Gene3D" id="3.10.50.40">
    <property type="match status" value="1"/>
</dbReference>
<evidence type="ECO:0000256" key="5">
    <source>
        <dbReference type="PROSITE-ProRule" id="PRU00277"/>
    </source>
</evidence>
<dbReference type="EC" id="5.2.1.8" evidence="2 5"/>
<evidence type="ECO:0000256" key="4">
    <source>
        <dbReference type="ARBA" id="ARBA00023235"/>
    </source>
</evidence>
<evidence type="ECO:0000256" key="1">
    <source>
        <dbReference type="ARBA" id="ARBA00000971"/>
    </source>
</evidence>
<organism evidence="8 9">
    <name type="scientific">Prorocentrum cordatum</name>
    <dbReference type="NCBI Taxonomy" id="2364126"/>
    <lineage>
        <taxon>Eukaryota</taxon>
        <taxon>Sar</taxon>
        <taxon>Alveolata</taxon>
        <taxon>Dinophyceae</taxon>
        <taxon>Prorocentrales</taxon>
        <taxon>Prorocentraceae</taxon>
        <taxon>Prorocentrum</taxon>
    </lineage>
</organism>
<evidence type="ECO:0000313" key="9">
    <source>
        <dbReference type="Proteomes" id="UP001189429"/>
    </source>
</evidence>
<evidence type="ECO:0000313" key="8">
    <source>
        <dbReference type="EMBL" id="CAK0851001.1"/>
    </source>
</evidence>
<feature type="domain" description="PPIase FKBP-type" evidence="7">
    <location>
        <begin position="62"/>
        <end position="161"/>
    </location>
</feature>
<comment type="catalytic activity">
    <reaction evidence="1 5">
        <text>[protein]-peptidylproline (omega=180) = [protein]-peptidylproline (omega=0)</text>
        <dbReference type="Rhea" id="RHEA:16237"/>
        <dbReference type="Rhea" id="RHEA-COMP:10747"/>
        <dbReference type="Rhea" id="RHEA-COMP:10748"/>
        <dbReference type="ChEBI" id="CHEBI:83833"/>
        <dbReference type="ChEBI" id="CHEBI:83834"/>
        <dbReference type="EC" id="5.2.1.8"/>
    </reaction>
</comment>
<dbReference type="PANTHER" id="PTHR10516">
    <property type="entry name" value="PEPTIDYL-PROLYL CIS-TRANS ISOMERASE"/>
    <property type="match status" value="1"/>
</dbReference>
<dbReference type="Pfam" id="PF00254">
    <property type="entry name" value="FKBP_C"/>
    <property type="match status" value="1"/>
</dbReference>
<proteinExistence type="predicted"/>
<reference evidence="8" key="1">
    <citation type="submission" date="2023-10" db="EMBL/GenBank/DDBJ databases">
        <authorList>
            <person name="Chen Y."/>
            <person name="Shah S."/>
            <person name="Dougan E. K."/>
            <person name="Thang M."/>
            <person name="Chan C."/>
        </authorList>
    </citation>
    <scope>NUCLEOTIDE SEQUENCE [LARGE SCALE GENOMIC DNA]</scope>
</reference>
<dbReference type="EMBL" id="CAUYUJ010015197">
    <property type="protein sequence ID" value="CAK0851001.1"/>
    <property type="molecule type" value="Genomic_DNA"/>
</dbReference>
<evidence type="ECO:0000259" key="7">
    <source>
        <dbReference type="PROSITE" id="PS50059"/>
    </source>
</evidence>
<evidence type="ECO:0000256" key="3">
    <source>
        <dbReference type="ARBA" id="ARBA00023110"/>
    </source>
</evidence>